<reference evidence="2" key="2">
    <citation type="submission" date="2021-12" db="EMBL/GenBank/DDBJ databases">
        <title>Resequencing data analysis of finger millet.</title>
        <authorList>
            <person name="Hatakeyama M."/>
            <person name="Aluri S."/>
            <person name="Balachadran M.T."/>
            <person name="Sivarajan S.R."/>
            <person name="Poveda L."/>
            <person name="Shimizu-Inatsugi R."/>
            <person name="Schlapbach R."/>
            <person name="Sreeman S.M."/>
            <person name="Shimizu K.K."/>
        </authorList>
    </citation>
    <scope>NUCLEOTIDE SEQUENCE</scope>
</reference>
<dbReference type="InterPro" id="IPR036047">
    <property type="entry name" value="F-box-like_dom_sf"/>
</dbReference>
<organism evidence="2 3">
    <name type="scientific">Eleusine coracana subsp. coracana</name>
    <dbReference type="NCBI Taxonomy" id="191504"/>
    <lineage>
        <taxon>Eukaryota</taxon>
        <taxon>Viridiplantae</taxon>
        <taxon>Streptophyta</taxon>
        <taxon>Embryophyta</taxon>
        <taxon>Tracheophyta</taxon>
        <taxon>Spermatophyta</taxon>
        <taxon>Magnoliopsida</taxon>
        <taxon>Liliopsida</taxon>
        <taxon>Poales</taxon>
        <taxon>Poaceae</taxon>
        <taxon>PACMAD clade</taxon>
        <taxon>Chloridoideae</taxon>
        <taxon>Cynodonteae</taxon>
        <taxon>Eleusininae</taxon>
        <taxon>Eleusine</taxon>
    </lineage>
</organism>
<dbReference type="InterPro" id="IPR006566">
    <property type="entry name" value="FBD"/>
</dbReference>
<dbReference type="EMBL" id="BQKI01000074">
    <property type="protein sequence ID" value="GJN19201.1"/>
    <property type="molecule type" value="Genomic_DNA"/>
</dbReference>
<evidence type="ECO:0000313" key="3">
    <source>
        <dbReference type="Proteomes" id="UP001054889"/>
    </source>
</evidence>
<dbReference type="PANTHER" id="PTHR32141">
    <property type="match status" value="1"/>
</dbReference>
<evidence type="ECO:0000259" key="1">
    <source>
        <dbReference type="PROSITE" id="PS50181"/>
    </source>
</evidence>
<dbReference type="Proteomes" id="UP001054889">
    <property type="component" value="Unassembled WGS sequence"/>
</dbReference>
<gene>
    <name evidence="2" type="primary">gb06448</name>
    <name evidence="2" type="ORF">PR202_gb06448</name>
</gene>
<reference evidence="2" key="1">
    <citation type="journal article" date="2018" name="DNA Res.">
        <title>Multiple hybrid de novo genome assembly of finger millet, an orphan allotetraploid crop.</title>
        <authorList>
            <person name="Hatakeyama M."/>
            <person name="Aluri S."/>
            <person name="Balachadran M.T."/>
            <person name="Sivarajan S.R."/>
            <person name="Patrignani A."/>
            <person name="Gruter S."/>
            <person name="Poveda L."/>
            <person name="Shimizu-Inatsugi R."/>
            <person name="Baeten J."/>
            <person name="Francoijs K.J."/>
            <person name="Nataraja K.N."/>
            <person name="Reddy Y.A.N."/>
            <person name="Phadnis S."/>
            <person name="Ravikumar R.L."/>
            <person name="Schlapbach R."/>
            <person name="Sreeman S.M."/>
            <person name="Shimizu K.K."/>
        </authorList>
    </citation>
    <scope>NUCLEOTIDE SEQUENCE</scope>
</reference>
<proteinExistence type="predicted"/>
<dbReference type="InterPro" id="IPR055302">
    <property type="entry name" value="F-box_dom-containing"/>
</dbReference>
<comment type="caution">
    <text evidence="2">The sequence shown here is derived from an EMBL/GenBank/DDBJ whole genome shotgun (WGS) entry which is preliminary data.</text>
</comment>
<name>A0AAV5EAJ0_ELECO</name>
<dbReference type="InterPro" id="IPR055411">
    <property type="entry name" value="LRR_FXL15/At3g58940/PEG3-like"/>
</dbReference>
<dbReference type="SUPFAM" id="SSF81383">
    <property type="entry name" value="F-box domain"/>
    <property type="match status" value="1"/>
</dbReference>
<dbReference type="Gene3D" id="1.20.1280.50">
    <property type="match status" value="1"/>
</dbReference>
<keyword evidence="3" id="KW-1185">Reference proteome</keyword>
<protein>
    <recommendedName>
        <fullName evidence="1">F-box domain-containing protein</fullName>
    </recommendedName>
</protein>
<dbReference type="Pfam" id="PF08387">
    <property type="entry name" value="FBD"/>
    <property type="match status" value="1"/>
</dbReference>
<dbReference type="AlphaFoldDB" id="A0AAV5EAJ0"/>
<dbReference type="Pfam" id="PF24758">
    <property type="entry name" value="LRR_At5g56370"/>
    <property type="match status" value="1"/>
</dbReference>
<dbReference type="InterPro" id="IPR001810">
    <property type="entry name" value="F-box_dom"/>
</dbReference>
<sequence length="475" mass="52157">MNRFYWPPPRCGSLSKESKPLNRCHGLGPTTLHPRQDAVLGVLYDSIPTPPVSCAATFSCATAEGLESGDGFDRISGLPDDILLRVVSRLPAKDGARTAVLSTRWTRLWRSVPLVVVDAHFLPHRGAEGRPPRRGPLSRAVTDAVSAASNRTLLRLPPPPVARRVDVPDTASLPRGCALPKLQELVLGCIGIEDRDLDFILAASPVLETLTIVGDIEALNARLASRSLRCAHLCFSCVEEVAVVDTPSLERLLMQKCWIGRRNGRKLVTRVKIGNAPKLSTLGYLEPGIHVLEIGNTVIKYGTKVSPNTTVPSVRMLALQLHFKVRNEVKMLPCFLRCFPNVETLCIQSEVTKEPTGNLDSKFWKQTGPIESVQSHLKTLVFREFQGEQSELDFLMYIAENARELKDLVIVLKLGRYAAPEEVGLKLLSLESGKWASGASKMGCLMSRLKDGDIIWSLEAGSDLSFSDPFLLGLD</sequence>
<dbReference type="Pfam" id="PF00646">
    <property type="entry name" value="F-box"/>
    <property type="match status" value="1"/>
</dbReference>
<dbReference type="InterPro" id="IPR053781">
    <property type="entry name" value="F-box_AtFBL13-like"/>
</dbReference>
<evidence type="ECO:0000313" key="2">
    <source>
        <dbReference type="EMBL" id="GJN19201.1"/>
    </source>
</evidence>
<dbReference type="PANTHER" id="PTHR32141:SF105">
    <property type="entry name" value="OS02G0178200 PROTEIN"/>
    <property type="match status" value="1"/>
</dbReference>
<accession>A0AAV5EAJ0</accession>
<feature type="domain" description="F-box" evidence="1">
    <location>
        <begin position="72"/>
        <end position="124"/>
    </location>
</feature>
<dbReference type="PROSITE" id="PS50181">
    <property type="entry name" value="FBOX"/>
    <property type="match status" value="1"/>
</dbReference>
<dbReference type="CDD" id="cd22160">
    <property type="entry name" value="F-box_AtFBL13-like"/>
    <property type="match status" value="1"/>
</dbReference>